<dbReference type="AlphaFoldDB" id="A0A9Q3GBL1"/>
<dbReference type="Proteomes" id="UP000765509">
    <property type="component" value="Unassembled WGS sequence"/>
</dbReference>
<keyword evidence="2" id="KW-1185">Reference proteome</keyword>
<gene>
    <name evidence="1" type="ORF">O181_001303</name>
</gene>
<protein>
    <submittedName>
        <fullName evidence="1">Uncharacterized protein</fullName>
    </submittedName>
</protein>
<name>A0A9Q3GBL1_9BASI</name>
<organism evidence="1 2">
    <name type="scientific">Austropuccinia psidii MF-1</name>
    <dbReference type="NCBI Taxonomy" id="1389203"/>
    <lineage>
        <taxon>Eukaryota</taxon>
        <taxon>Fungi</taxon>
        <taxon>Dikarya</taxon>
        <taxon>Basidiomycota</taxon>
        <taxon>Pucciniomycotina</taxon>
        <taxon>Pucciniomycetes</taxon>
        <taxon>Pucciniales</taxon>
        <taxon>Sphaerophragmiaceae</taxon>
        <taxon>Austropuccinia</taxon>
    </lineage>
</organism>
<dbReference type="OrthoDB" id="284184at2759"/>
<sequence length="197" mass="22612">MSRESTEEIDKYLKVFILIFWFEMEWGLEDSVHEKIAKLEMESLCLEGNLQKYLIKAAPEVESIEISDPMINHLIAQLKKGGMEGPLNWYRTRSLDYADEQAADLPVEFPSDIPCLFIGASKDPALPPAMFTQEMKERLFPKHNLTTIIFEDANHFLLNAPAHRDKVTKTIGDWIDEQDLNFSSKSADLLLLSRPKI</sequence>
<evidence type="ECO:0000313" key="1">
    <source>
        <dbReference type="EMBL" id="MBW0461588.1"/>
    </source>
</evidence>
<reference evidence="1" key="1">
    <citation type="submission" date="2021-03" db="EMBL/GenBank/DDBJ databases">
        <title>Draft genome sequence of rust myrtle Austropuccinia psidii MF-1, a brazilian biotype.</title>
        <authorList>
            <person name="Quecine M.C."/>
            <person name="Pachon D.M.R."/>
            <person name="Bonatelli M.L."/>
            <person name="Correr F.H."/>
            <person name="Franceschini L.M."/>
            <person name="Leite T.F."/>
            <person name="Margarido G.R.A."/>
            <person name="Almeida C.A."/>
            <person name="Ferrarezi J.A."/>
            <person name="Labate C.A."/>
        </authorList>
    </citation>
    <scope>NUCLEOTIDE SEQUENCE</scope>
    <source>
        <strain evidence="1">MF-1</strain>
    </source>
</reference>
<comment type="caution">
    <text evidence="1">The sequence shown here is derived from an EMBL/GenBank/DDBJ whole genome shotgun (WGS) entry which is preliminary data.</text>
</comment>
<evidence type="ECO:0000313" key="2">
    <source>
        <dbReference type="Proteomes" id="UP000765509"/>
    </source>
</evidence>
<dbReference type="EMBL" id="AVOT02000186">
    <property type="protein sequence ID" value="MBW0461588.1"/>
    <property type="molecule type" value="Genomic_DNA"/>
</dbReference>
<dbReference type="Gene3D" id="3.40.50.1820">
    <property type="entry name" value="alpha/beta hydrolase"/>
    <property type="match status" value="1"/>
</dbReference>
<accession>A0A9Q3GBL1</accession>
<proteinExistence type="predicted"/>
<dbReference type="SUPFAM" id="SSF53474">
    <property type="entry name" value="alpha/beta-Hydrolases"/>
    <property type="match status" value="1"/>
</dbReference>
<dbReference type="InterPro" id="IPR029058">
    <property type="entry name" value="AB_hydrolase_fold"/>
</dbReference>